<feature type="repeat" description="ANK" evidence="3">
    <location>
        <begin position="862"/>
        <end position="894"/>
    </location>
</feature>
<evidence type="ECO:0000256" key="3">
    <source>
        <dbReference type="PROSITE-ProRule" id="PRU00023"/>
    </source>
</evidence>
<dbReference type="PANTHER" id="PTHR24198">
    <property type="entry name" value="ANKYRIN REPEAT AND PROTEIN KINASE DOMAIN-CONTAINING PROTEIN"/>
    <property type="match status" value="1"/>
</dbReference>
<dbReference type="PROSITE" id="PS50088">
    <property type="entry name" value="ANK_REPEAT"/>
    <property type="match status" value="8"/>
</dbReference>
<dbReference type="Gene3D" id="1.25.40.20">
    <property type="entry name" value="Ankyrin repeat-containing domain"/>
    <property type="match status" value="6"/>
</dbReference>
<feature type="compositionally biased region" description="Low complexity" evidence="4">
    <location>
        <begin position="964"/>
        <end position="989"/>
    </location>
</feature>
<evidence type="ECO:0000256" key="1">
    <source>
        <dbReference type="ARBA" id="ARBA00022737"/>
    </source>
</evidence>
<evidence type="ECO:0000313" key="5">
    <source>
        <dbReference type="EMBL" id="CAI6339698.1"/>
    </source>
</evidence>
<name>A0A9W4UN06_9PLEO</name>
<dbReference type="Proteomes" id="UP001152607">
    <property type="component" value="Unassembled WGS sequence"/>
</dbReference>
<accession>A0A9W4UN06</accession>
<feature type="repeat" description="ANK" evidence="3">
    <location>
        <begin position="106"/>
        <end position="138"/>
    </location>
</feature>
<feature type="repeat" description="ANK" evidence="3">
    <location>
        <begin position="140"/>
        <end position="172"/>
    </location>
</feature>
<reference evidence="5" key="1">
    <citation type="submission" date="2023-01" db="EMBL/GenBank/DDBJ databases">
        <authorList>
            <person name="Van Ghelder C."/>
            <person name="Rancurel C."/>
        </authorList>
    </citation>
    <scope>NUCLEOTIDE SEQUENCE</scope>
    <source>
        <strain evidence="5">CNCM I-4278</strain>
    </source>
</reference>
<dbReference type="Pfam" id="PF00023">
    <property type="entry name" value="Ank"/>
    <property type="match status" value="2"/>
</dbReference>
<feature type="region of interest" description="Disordered" evidence="4">
    <location>
        <begin position="958"/>
        <end position="1085"/>
    </location>
</feature>
<keyword evidence="1" id="KW-0677">Repeat</keyword>
<feature type="repeat" description="ANK" evidence="3">
    <location>
        <begin position="829"/>
        <end position="861"/>
    </location>
</feature>
<feature type="compositionally biased region" description="Basic and acidic residues" evidence="4">
    <location>
        <begin position="1141"/>
        <end position="1163"/>
    </location>
</feature>
<feature type="region of interest" description="Disordered" evidence="4">
    <location>
        <begin position="923"/>
        <end position="946"/>
    </location>
</feature>
<feature type="repeat" description="ANK" evidence="3">
    <location>
        <begin position="895"/>
        <end position="927"/>
    </location>
</feature>
<evidence type="ECO:0000256" key="4">
    <source>
        <dbReference type="SAM" id="MobiDB-lite"/>
    </source>
</evidence>
<dbReference type="PROSITE" id="PS50297">
    <property type="entry name" value="ANK_REP_REGION"/>
    <property type="match status" value="8"/>
</dbReference>
<dbReference type="SMART" id="SM00248">
    <property type="entry name" value="ANK"/>
    <property type="match status" value="19"/>
</dbReference>
<dbReference type="PANTHER" id="PTHR24198:SF165">
    <property type="entry name" value="ANKYRIN REPEAT-CONTAINING PROTEIN-RELATED"/>
    <property type="match status" value="1"/>
</dbReference>
<keyword evidence="6" id="KW-1185">Reference proteome</keyword>
<feature type="repeat" description="ANK" evidence="3">
    <location>
        <begin position="174"/>
        <end position="207"/>
    </location>
</feature>
<keyword evidence="2 3" id="KW-0040">ANK repeat</keyword>
<dbReference type="OrthoDB" id="195446at2759"/>
<comment type="caution">
    <text evidence="5">The sequence shown here is derived from an EMBL/GenBank/DDBJ whole genome shotgun (WGS) entry which is preliminary data.</text>
</comment>
<evidence type="ECO:0008006" key="7">
    <source>
        <dbReference type="Google" id="ProtNLM"/>
    </source>
</evidence>
<dbReference type="InterPro" id="IPR002110">
    <property type="entry name" value="Ankyrin_rpt"/>
</dbReference>
<sequence length="1181" mass="127990">MKTFLCLTSRAQDEPDEYHNIPVNLLKDDDATTAVNIERINKSTKLQKLLQVIRCELERPKESIATSALSPTKQWTPLYYSVYHNRTAALQHFLHAGHSPNGLVDLGQPPLCIATAAGHLDVVTLLCEADADINAAVRYTGEMALHIAINAGRSDLTDVLLSCNPNLNAKTLQSRETPLHYAAAKAGSLATVVSLIKRGADVEALNAKGCSPAEVALQSKNLNAAVAIVSAARGSRRILAKEKELLLKHVEKAQNRFSMNNELIGDIFEAGCPPDSTVLIEAIKRNDSGLVEMFLEKGADPNRSSASGLLPIFAALACSGSQIMHTLIKHKADVTLKDQSGHTVLQGVFESVLAHDREVVSKLFQMLLSNGADPLARYSDGSTLLHHAVVEGSGIAKIVQQLLQHGVKIDEQDFQGNTALHMAFRNRLCISVLIKHGSNTELLNKEGLTALLHATKYATRDKEPDFEPLVKASNISTTDPTGMTSLHFASQNGLERAVRALLHARSDTSAVDSRKRTPLLLAVCHQQWHIVPLFASQPGVNAWNEEGLTALHLIAMSTPNSPSSWKDIASATAPFCEKGVSRTLREKSGATPLILAVKSLPEDGLPVVEALLSRKGSERSNCVGHQDLQQHDALYYAATLCKPSFVLALLKNGSPFALKDWLPSNKLVDADNAVGKQVLKIMAEHEWLHRALSLQRQSFGDSSGSALPSILPIDDLRLLLTMGLNPNSPPKSKFTSPLLWTVLNQVQPSLPTEYLSDVLKVLFTFGADANVIATRNMPRNSLNEGTQSTGLTIHPLTYLLERSQTVEISLIQLFLDNGAKLSIASTFFKGRHPLHTAVQIKQIDIIKLFLKNNANVNSKDANGLTPLHTSILQNNPETTDMLLHAGAQIDTKDNAGNTPLHIAALHSNASLITTLLHRGASASALNSHGKTPLDLLPPSPNNPDAQRISSLLTYAQEDERRSMSTSTITSSSQPLSTTPPSSITTSSTAPAPPPTTRRKKSFVRPPPTPMTPHQLLSTSAKVPPHLLRNQSNPSIDLDEPQQPKPETATPVRLSKQVVSIRYTPPTPDPHARLASPLPSSSPDQNPVVVREEKRVDSSVHLALVQGEEGKVAVVRGEDEAENKKQKKEFPILDRKCTSFDRKDEVGGKMGKQVENRGDGHGEGDGDELASWLAVSGALERL</sequence>
<dbReference type="SUPFAM" id="SSF48403">
    <property type="entry name" value="Ankyrin repeat"/>
    <property type="match status" value="3"/>
</dbReference>
<organism evidence="5 6">
    <name type="scientific">Periconia digitata</name>
    <dbReference type="NCBI Taxonomy" id="1303443"/>
    <lineage>
        <taxon>Eukaryota</taxon>
        <taxon>Fungi</taxon>
        <taxon>Dikarya</taxon>
        <taxon>Ascomycota</taxon>
        <taxon>Pezizomycotina</taxon>
        <taxon>Dothideomycetes</taxon>
        <taxon>Pleosporomycetidae</taxon>
        <taxon>Pleosporales</taxon>
        <taxon>Massarineae</taxon>
        <taxon>Periconiaceae</taxon>
        <taxon>Periconia</taxon>
    </lineage>
</organism>
<feature type="region of interest" description="Disordered" evidence="4">
    <location>
        <begin position="1141"/>
        <end position="1168"/>
    </location>
</feature>
<proteinExistence type="predicted"/>
<dbReference type="Pfam" id="PF12796">
    <property type="entry name" value="Ank_2"/>
    <property type="match status" value="4"/>
</dbReference>
<dbReference type="InterPro" id="IPR036770">
    <property type="entry name" value="Ankyrin_rpt-contain_sf"/>
</dbReference>
<feature type="repeat" description="ANK" evidence="3">
    <location>
        <begin position="380"/>
        <end position="414"/>
    </location>
</feature>
<protein>
    <recommendedName>
        <fullName evidence="7">Ankyrin</fullName>
    </recommendedName>
</protein>
<evidence type="ECO:0000256" key="2">
    <source>
        <dbReference type="ARBA" id="ARBA00023043"/>
    </source>
</evidence>
<feature type="repeat" description="ANK" evidence="3">
    <location>
        <begin position="481"/>
        <end position="513"/>
    </location>
</feature>
<dbReference type="AlphaFoldDB" id="A0A9W4UN06"/>
<gene>
    <name evidence="5" type="ORF">PDIGIT_LOCUS12861</name>
</gene>
<dbReference type="EMBL" id="CAOQHR010000009">
    <property type="protein sequence ID" value="CAI6339698.1"/>
    <property type="molecule type" value="Genomic_DNA"/>
</dbReference>
<evidence type="ECO:0000313" key="6">
    <source>
        <dbReference type="Proteomes" id="UP001152607"/>
    </source>
</evidence>